<evidence type="ECO:0000313" key="3">
    <source>
        <dbReference type="Proteomes" id="UP000030746"/>
    </source>
</evidence>
<dbReference type="GO" id="GO:0003779">
    <property type="term" value="F:actin binding"/>
    <property type="evidence" value="ECO:0007669"/>
    <property type="project" value="InterPro"/>
</dbReference>
<sequence>MCVTDFVQTVHMIAKYKSKMSWPGFINRLLEATNKVEKVAIFNLEGVPVAVTDDITVSKMEGEALLRSLYDPSRSIALIHIDDIAFTCFQGNDNTLLGNNKSKGMTFVAYTAKDCIILVLGRSEGHGSFIFEVKRNLYMWDKGDEQGDQKPDPRKSRQSQNMDPNAVPRPTSLSQSGDTPAPRDQSNNLMDLDQDFSPSSPASDTAALSDEDILLDLSNQQQQVMY</sequence>
<dbReference type="InterPro" id="IPR036140">
    <property type="entry name" value="PFN_sf"/>
</dbReference>
<feature type="compositionally biased region" description="Polar residues" evidence="1">
    <location>
        <begin position="171"/>
        <end position="189"/>
    </location>
</feature>
<dbReference type="InterPro" id="IPR048278">
    <property type="entry name" value="PFN"/>
</dbReference>
<protein>
    <submittedName>
        <fullName evidence="2">Uncharacterized protein</fullName>
    </submittedName>
</protein>
<dbReference type="Proteomes" id="UP000030746">
    <property type="component" value="Unassembled WGS sequence"/>
</dbReference>
<accession>V4AT69</accession>
<feature type="compositionally biased region" description="Basic and acidic residues" evidence="1">
    <location>
        <begin position="142"/>
        <end position="155"/>
    </location>
</feature>
<dbReference type="OrthoDB" id="6149258at2759"/>
<gene>
    <name evidence="2" type="ORF">LOTGIDRAFT_157675</name>
</gene>
<dbReference type="RefSeq" id="XP_009048587.1">
    <property type="nucleotide sequence ID" value="XM_009050339.1"/>
</dbReference>
<keyword evidence="3" id="KW-1185">Reference proteome</keyword>
<feature type="region of interest" description="Disordered" evidence="1">
    <location>
        <begin position="142"/>
        <end position="211"/>
    </location>
</feature>
<evidence type="ECO:0000256" key="1">
    <source>
        <dbReference type="SAM" id="MobiDB-lite"/>
    </source>
</evidence>
<dbReference type="AlphaFoldDB" id="V4AT69"/>
<organism evidence="2 3">
    <name type="scientific">Lottia gigantea</name>
    <name type="common">Giant owl limpet</name>
    <dbReference type="NCBI Taxonomy" id="225164"/>
    <lineage>
        <taxon>Eukaryota</taxon>
        <taxon>Metazoa</taxon>
        <taxon>Spiralia</taxon>
        <taxon>Lophotrochozoa</taxon>
        <taxon>Mollusca</taxon>
        <taxon>Gastropoda</taxon>
        <taxon>Patellogastropoda</taxon>
        <taxon>Lottioidea</taxon>
        <taxon>Lottiidae</taxon>
        <taxon>Lottia</taxon>
    </lineage>
</organism>
<dbReference type="SUPFAM" id="SSF55770">
    <property type="entry name" value="Profilin (actin-binding protein)"/>
    <property type="match status" value="1"/>
</dbReference>
<reference evidence="2 3" key="1">
    <citation type="journal article" date="2013" name="Nature">
        <title>Insights into bilaterian evolution from three spiralian genomes.</title>
        <authorList>
            <person name="Simakov O."/>
            <person name="Marletaz F."/>
            <person name="Cho S.J."/>
            <person name="Edsinger-Gonzales E."/>
            <person name="Havlak P."/>
            <person name="Hellsten U."/>
            <person name="Kuo D.H."/>
            <person name="Larsson T."/>
            <person name="Lv J."/>
            <person name="Arendt D."/>
            <person name="Savage R."/>
            <person name="Osoegawa K."/>
            <person name="de Jong P."/>
            <person name="Grimwood J."/>
            <person name="Chapman J.A."/>
            <person name="Shapiro H."/>
            <person name="Aerts A."/>
            <person name="Otillar R.P."/>
            <person name="Terry A.Y."/>
            <person name="Boore J.L."/>
            <person name="Grigoriev I.V."/>
            <person name="Lindberg D.R."/>
            <person name="Seaver E.C."/>
            <person name="Weisblat D.A."/>
            <person name="Putnam N.H."/>
            <person name="Rokhsar D.S."/>
        </authorList>
    </citation>
    <scope>NUCLEOTIDE SEQUENCE [LARGE SCALE GENOMIC DNA]</scope>
</reference>
<dbReference type="GeneID" id="20237460"/>
<name>V4AT69_LOTGI</name>
<dbReference type="EMBL" id="KB200701">
    <property type="protein sequence ID" value="ESP00468.1"/>
    <property type="molecule type" value="Genomic_DNA"/>
</dbReference>
<evidence type="ECO:0000313" key="2">
    <source>
        <dbReference type="EMBL" id="ESP00468.1"/>
    </source>
</evidence>
<proteinExistence type="predicted"/>
<dbReference type="Pfam" id="PF00235">
    <property type="entry name" value="Profilin"/>
    <property type="match status" value="1"/>
</dbReference>
<dbReference type="HOGENOM" id="CLU_1226004_0_0_1"/>
<dbReference type="OMA" id="HIDGADF"/>
<dbReference type="Gene3D" id="3.30.450.30">
    <property type="entry name" value="Dynein light chain 2a, cytoplasmic"/>
    <property type="match status" value="1"/>
</dbReference>
<dbReference type="CTD" id="20237460"/>
<dbReference type="KEGG" id="lgi:LOTGIDRAFT_157675"/>